<keyword evidence="4" id="KW-1185">Reference proteome</keyword>
<accession>A0A4Y5Z386</accession>
<evidence type="ECO:0000313" key="4">
    <source>
        <dbReference type="Proteomes" id="UP000316093"/>
    </source>
</evidence>
<feature type="compositionally biased region" description="Basic and acidic residues" evidence="1">
    <location>
        <begin position="14"/>
        <end position="28"/>
    </location>
</feature>
<protein>
    <submittedName>
        <fullName evidence="3">Glutathione S-transferase family protein</fullName>
    </submittedName>
</protein>
<dbReference type="CDD" id="cd03057">
    <property type="entry name" value="GST_N_Beta"/>
    <property type="match status" value="1"/>
</dbReference>
<evidence type="ECO:0000313" key="3">
    <source>
        <dbReference type="EMBL" id="QDE39850.1"/>
    </source>
</evidence>
<dbReference type="GO" id="GO:0016740">
    <property type="term" value="F:transferase activity"/>
    <property type="evidence" value="ECO:0007669"/>
    <property type="project" value="UniProtKB-KW"/>
</dbReference>
<feature type="domain" description="GST N-terminal" evidence="2">
    <location>
        <begin position="72"/>
        <end position="157"/>
    </location>
</feature>
<dbReference type="SUPFAM" id="SSF52833">
    <property type="entry name" value="Thioredoxin-like"/>
    <property type="match status" value="1"/>
</dbReference>
<dbReference type="PANTHER" id="PTHR44051">
    <property type="entry name" value="GLUTATHIONE S-TRANSFERASE-RELATED"/>
    <property type="match status" value="1"/>
</dbReference>
<dbReference type="SFLD" id="SFLDS00019">
    <property type="entry name" value="Glutathione_Transferase_(cytos"/>
    <property type="match status" value="1"/>
</dbReference>
<dbReference type="InterPro" id="IPR004045">
    <property type="entry name" value="Glutathione_S-Trfase_N"/>
</dbReference>
<dbReference type="Pfam" id="PF13409">
    <property type="entry name" value="GST_N_2"/>
    <property type="match status" value="1"/>
</dbReference>
<proteinExistence type="predicted"/>
<dbReference type="Proteomes" id="UP000316093">
    <property type="component" value="Chromosome"/>
</dbReference>
<feature type="region of interest" description="Disordered" evidence="1">
    <location>
        <begin position="1"/>
        <end position="37"/>
    </location>
</feature>
<dbReference type="PANTHER" id="PTHR44051:SF2">
    <property type="entry name" value="HYPOTHETICAL GLUTATHIONE S-TRANSFERASE LIKE PROTEIN"/>
    <property type="match status" value="1"/>
</dbReference>
<evidence type="ECO:0000259" key="2">
    <source>
        <dbReference type="PROSITE" id="PS50404"/>
    </source>
</evidence>
<dbReference type="RefSeq" id="WP_139982985.1">
    <property type="nucleotide sequence ID" value="NZ_CP041046.1"/>
</dbReference>
<sequence length="274" mass="29641">MLWQTTSIASPVDRQPHHDIARPDRMQSPERGVSSKKTTGFVPWRQIARVKAISGADGPRCFFHNPPSGKMMSALDLHGARTGNSLRASLALAESGLPFRAIPVKLGDGEHRRAPFLAINPLGKVPAMVIDDGHGPWVLTQSAAIMLEVARRSGGRLMSPNPRDAAVSLERFFYFLTDVMGPSHAGFALRQHGMTDAAAHLDELVGVRIRDAEAFLRRTPWMGGTQFSIADIAAFVLVRANAGAVDFDAHPALGEWVERIGARPATRLGLSAFG</sequence>
<dbReference type="SUPFAM" id="SSF47616">
    <property type="entry name" value="GST C-terminal domain-like"/>
    <property type="match status" value="1"/>
</dbReference>
<reference evidence="3 4" key="1">
    <citation type="submission" date="2019-06" db="EMBL/GenBank/DDBJ databases">
        <title>A complete genome sequence for Luteibacter pinisoli MAH-14.</title>
        <authorList>
            <person name="Baltrus D.A."/>
        </authorList>
    </citation>
    <scope>NUCLEOTIDE SEQUENCE [LARGE SCALE GENOMIC DNA]</scope>
    <source>
        <strain evidence="3 4">MAH-14</strain>
    </source>
</reference>
<dbReference type="InterPro" id="IPR040079">
    <property type="entry name" value="Glutathione_S-Trfase"/>
</dbReference>
<evidence type="ECO:0000256" key="1">
    <source>
        <dbReference type="SAM" id="MobiDB-lite"/>
    </source>
</evidence>
<name>A0A4Y5Z386_9GAMM</name>
<gene>
    <name evidence="3" type="ORF">FIV34_11830</name>
</gene>
<dbReference type="InterPro" id="IPR036249">
    <property type="entry name" value="Thioredoxin-like_sf"/>
</dbReference>
<dbReference type="PROSITE" id="PS50404">
    <property type="entry name" value="GST_NTER"/>
    <property type="match status" value="1"/>
</dbReference>
<keyword evidence="3" id="KW-0808">Transferase</keyword>
<organism evidence="3 4">
    <name type="scientific">Luteibacter pinisoli</name>
    <dbReference type="NCBI Taxonomy" id="2589080"/>
    <lineage>
        <taxon>Bacteria</taxon>
        <taxon>Pseudomonadati</taxon>
        <taxon>Pseudomonadota</taxon>
        <taxon>Gammaproteobacteria</taxon>
        <taxon>Lysobacterales</taxon>
        <taxon>Rhodanobacteraceae</taxon>
        <taxon>Luteibacter</taxon>
    </lineage>
</organism>
<dbReference type="KEGG" id="lpy:FIV34_11830"/>
<dbReference type="Gene3D" id="1.20.1050.10">
    <property type="match status" value="1"/>
</dbReference>
<dbReference type="OrthoDB" id="5740960at2"/>
<dbReference type="EMBL" id="CP041046">
    <property type="protein sequence ID" value="QDE39850.1"/>
    <property type="molecule type" value="Genomic_DNA"/>
</dbReference>
<dbReference type="AlphaFoldDB" id="A0A4Y5Z386"/>
<dbReference type="InterPro" id="IPR036282">
    <property type="entry name" value="Glutathione-S-Trfase_C_sf"/>
</dbReference>
<dbReference type="Gene3D" id="3.40.30.10">
    <property type="entry name" value="Glutaredoxin"/>
    <property type="match status" value="1"/>
</dbReference>